<dbReference type="Proteomes" id="UP000295547">
    <property type="component" value="Unassembled WGS sequence"/>
</dbReference>
<reference evidence="1 2" key="1">
    <citation type="submission" date="2019-03" db="EMBL/GenBank/DDBJ databases">
        <title>Genomic Encyclopedia of Type Strains, Phase IV (KMG-V): Genome sequencing to study the core and pangenomes of soil and plant-associated prokaryotes.</title>
        <authorList>
            <person name="Whitman W."/>
        </authorList>
    </citation>
    <scope>NUCLEOTIDE SEQUENCE [LARGE SCALE GENOMIC DNA]</scope>
    <source>
        <strain evidence="1 2">Gr42</strain>
    </source>
</reference>
<sequence>MTDKKREAPISYRPPHELLAQFRARVEDSGLSVNAFITAAVFGDLAPGPARRASASHADVARLLAETALLNERLKNLASDPDDALLEAAVQDLHEIRAACLKALGRSPRGPT</sequence>
<organism evidence="1 2">
    <name type="scientific">Rhizobium azibense</name>
    <dbReference type="NCBI Taxonomy" id="1136135"/>
    <lineage>
        <taxon>Bacteria</taxon>
        <taxon>Pseudomonadati</taxon>
        <taxon>Pseudomonadota</taxon>
        <taxon>Alphaproteobacteria</taxon>
        <taxon>Hyphomicrobiales</taxon>
        <taxon>Rhizobiaceae</taxon>
        <taxon>Rhizobium/Agrobacterium group</taxon>
        <taxon>Rhizobium</taxon>
    </lineage>
</organism>
<proteinExistence type="predicted"/>
<dbReference type="OrthoDB" id="8369587at2"/>
<dbReference type="AlphaFoldDB" id="A0A4R3QJK0"/>
<evidence type="ECO:0000313" key="2">
    <source>
        <dbReference type="Proteomes" id="UP000295547"/>
    </source>
</evidence>
<comment type="caution">
    <text evidence="1">The sequence shown here is derived from an EMBL/GenBank/DDBJ whole genome shotgun (WGS) entry which is preliminary data.</text>
</comment>
<dbReference type="RefSeq" id="WP_132661740.1">
    <property type="nucleotide sequence ID" value="NZ_SMBJ01000010.1"/>
</dbReference>
<accession>A0A4R3QJK0</accession>
<dbReference type="EMBL" id="SMBJ01000010">
    <property type="protein sequence ID" value="TCU21821.1"/>
    <property type="molecule type" value="Genomic_DNA"/>
</dbReference>
<protein>
    <submittedName>
        <fullName evidence="1">Uncharacterized protein</fullName>
    </submittedName>
</protein>
<keyword evidence="2" id="KW-1185">Reference proteome</keyword>
<name>A0A4R3QJK0_9HYPH</name>
<gene>
    <name evidence="1" type="ORF">EV130_110165</name>
</gene>
<evidence type="ECO:0000313" key="1">
    <source>
        <dbReference type="EMBL" id="TCU21821.1"/>
    </source>
</evidence>